<keyword evidence="1" id="KW-1133">Transmembrane helix</keyword>
<dbReference type="RefSeq" id="WP_267532183.1">
    <property type="nucleotide sequence ID" value="NZ_JAPNKA010000001.1"/>
</dbReference>
<dbReference type="InterPro" id="IPR018247">
    <property type="entry name" value="EF_Hand_1_Ca_BS"/>
</dbReference>
<evidence type="ECO:0000256" key="2">
    <source>
        <dbReference type="SAM" id="SignalP"/>
    </source>
</evidence>
<accession>A0ABT3ZV36</accession>
<keyword evidence="2" id="KW-0732">Signal</keyword>
<dbReference type="PROSITE" id="PS00018">
    <property type="entry name" value="EF_HAND_1"/>
    <property type="match status" value="1"/>
</dbReference>
<name>A0ABT3ZV36_9BACT</name>
<reference evidence="3 4" key="1">
    <citation type="submission" date="2022-11" db="EMBL/GenBank/DDBJ databases">
        <title>Minimal conservation of predation-associated metabolite biosynthetic gene clusters underscores biosynthetic potential of Myxococcota including descriptions for ten novel species: Archangium lansinium sp. nov., Myxococcus landrumus sp. nov., Nannocystis bai.</title>
        <authorList>
            <person name="Ahearne A."/>
            <person name="Stevens C."/>
            <person name="Phillips K."/>
        </authorList>
    </citation>
    <scope>NUCLEOTIDE SEQUENCE [LARGE SCALE GENOMIC DNA]</scope>
    <source>
        <strain evidence="3 4">MIWBW</strain>
    </source>
</reference>
<evidence type="ECO:0000313" key="4">
    <source>
        <dbReference type="Proteomes" id="UP001207654"/>
    </source>
</evidence>
<keyword evidence="4" id="KW-1185">Reference proteome</keyword>
<evidence type="ECO:0000313" key="3">
    <source>
        <dbReference type="EMBL" id="MCY1073166.1"/>
    </source>
</evidence>
<dbReference type="Gene3D" id="3.40.50.1460">
    <property type="match status" value="1"/>
</dbReference>
<feature type="chain" id="PRO_5045760543" evidence="2">
    <location>
        <begin position="19"/>
        <end position="526"/>
    </location>
</feature>
<keyword evidence="1" id="KW-0812">Transmembrane</keyword>
<dbReference type="EMBL" id="JAPNKA010000001">
    <property type="protein sequence ID" value="MCY1073166.1"/>
    <property type="molecule type" value="Genomic_DNA"/>
</dbReference>
<keyword evidence="1" id="KW-0472">Membrane</keyword>
<feature type="signal peptide" evidence="2">
    <location>
        <begin position="1"/>
        <end position="18"/>
    </location>
</feature>
<sequence>MTRSLALALVLAAALARAQQPPSPPAEGEAPRVASFALILGVNRSYDRAQKPLRFADDDAARYLDLFRLLGARTYLLARLDDNTRRLHPQAAAEALEPTLPSLRAQVRQLAQDIAQARARGVAAELYVVYAGHGALRDGAGTVSLEDGPLTGTELAREVVEPVGASRVHLIVDACDSYYLAYGRGPGGERRALSGFAVAPGLAGAANVGLLLSTSSARESHEWEGVQAGIFHHEVRSALMGAADADRDGRVSYREVAAFVAQANAAIPNERFRPQVHARPPAGGDVLLDLRPGLGRRLEVEGALGGHYQLEDGNGVRLAEFHSAPGQPVHLIRPGPTDTHFLRRVGEHEQEYRLPAGDGVVVLAALEPRPPQVAWRGAAHEAFTRLFTLPFGPDEVARMTLPPAPRVPSAPSPASPAVTGSDARFEGGVVALVVGGIAFAGVVGTSVHAQGLADKLPPTASQSMVAEQNARIRTANTAMMVLGGVGLGASVLGGVLLLWSGAPATTPVPTVTVGPGAGALSLSGQW</sequence>
<dbReference type="Proteomes" id="UP001207654">
    <property type="component" value="Unassembled WGS sequence"/>
</dbReference>
<organism evidence="3 4">
    <name type="scientific">Archangium lansingense</name>
    <dbReference type="NCBI Taxonomy" id="2995310"/>
    <lineage>
        <taxon>Bacteria</taxon>
        <taxon>Pseudomonadati</taxon>
        <taxon>Myxococcota</taxon>
        <taxon>Myxococcia</taxon>
        <taxon>Myxococcales</taxon>
        <taxon>Cystobacterineae</taxon>
        <taxon>Archangiaceae</taxon>
        <taxon>Archangium</taxon>
    </lineage>
</organism>
<gene>
    <name evidence="3" type="ORF">OV287_01590</name>
</gene>
<comment type="caution">
    <text evidence="3">The sequence shown here is derived from an EMBL/GenBank/DDBJ whole genome shotgun (WGS) entry which is preliminary data.</text>
</comment>
<feature type="transmembrane region" description="Helical" evidence="1">
    <location>
        <begin position="478"/>
        <end position="499"/>
    </location>
</feature>
<evidence type="ECO:0000256" key="1">
    <source>
        <dbReference type="SAM" id="Phobius"/>
    </source>
</evidence>
<proteinExistence type="predicted"/>
<protein>
    <submittedName>
        <fullName evidence="3">Caspase family protein</fullName>
    </submittedName>
</protein>